<gene>
    <name evidence="1" type="ORF">JR316_0011084</name>
</gene>
<proteinExistence type="predicted"/>
<dbReference type="Proteomes" id="UP000664032">
    <property type="component" value="Unassembled WGS sequence"/>
</dbReference>
<accession>A0ACB8GP30</accession>
<dbReference type="EMBL" id="JAFIQS020000010">
    <property type="protein sequence ID" value="KAH9477167.1"/>
    <property type="molecule type" value="Genomic_DNA"/>
</dbReference>
<comment type="caution">
    <text evidence="1">The sequence shown here is derived from an EMBL/GenBank/DDBJ whole genome shotgun (WGS) entry which is preliminary data.</text>
</comment>
<keyword evidence="2" id="KW-1185">Reference proteome</keyword>
<sequence length="120" mass="12846">MVEVLLKHGADVNTVGGMFNTALQAASYQGHYHLVDLLLSKGADVNASGGKSGNALQAACSQACEKVIELLLSHNAKVTSLNHLNRIKDPALKEKLRVAYLANQENISIPVQPIQITQES</sequence>
<evidence type="ECO:0000313" key="2">
    <source>
        <dbReference type="Proteomes" id="UP000664032"/>
    </source>
</evidence>
<evidence type="ECO:0000313" key="1">
    <source>
        <dbReference type="EMBL" id="KAH9477167.1"/>
    </source>
</evidence>
<name>A0ACB8GP30_PSICU</name>
<protein>
    <submittedName>
        <fullName evidence="1">Uncharacterized protein</fullName>
    </submittedName>
</protein>
<reference evidence="1" key="1">
    <citation type="submission" date="2021-10" db="EMBL/GenBank/DDBJ databases">
        <title>Psilocybe cubensis genome.</title>
        <authorList>
            <person name="Mckernan K.J."/>
            <person name="Crawford S."/>
            <person name="Trippe A."/>
            <person name="Kane L.T."/>
            <person name="Mclaughlin S."/>
        </authorList>
    </citation>
    <scope>NUCLEOTIDE SEQUENCE</scope>
    <source>
        <strain evidence="1">MGC-MH-2018</strain>
    </source>
</reference>
<organism evidence="1 2">
    <name type="scientific">Psilocybe cubensis</name>
    <name type="common">Psychedelic mushroom</name>
    <name type="synonym">Stropharia cubensis</name>
    <dbReference type="NCBI Taxonomy" id="181762"/>
    <lineage>
        <taxon>Eukaryota</taxon>
        <taxon>Fungi</taxon>
        <taxon>Dikarya</taxon>
        <taxon>Basidiomycota</taxon>
        <taxon>Agaricomycotina</taxon>
        <taxon>Agaricomycetes</taxon>
        <taxon>Agaricomycetidae</taxon>
        <taxon>Agaricales</taxon>
        <taxon>Agaricineae</taxon>
        <taxon>Strophariaceae</taxon>
        <taxon>Psilocybe</taxon>
    </lineage>
</organism>